<evidence type="ECO:0000313" key="1">
    <source>
        <dbReference type="EMBL" id="OOP55776.1"/>
    </source>
</evidence>
<dbReference type="Proteomes" id="UP000189681">
    <property type="component" value="Unassembled WGS sequence"/>
</dbReference>
<accession>A0A1V4ARQ9</accession>
<dbReference type="STRING" id="1004156.AYP45_12815"/>
<organism evidence="1 2">
    <name type="scientific">Candidatus Brocadia carolinensis</name>
    <dbReference type="NCBI Taxonomy" id="1004156"/>
    <lineage>
        <taxon>Bacteria</taxon>
        <taxon>Pseudomonadati</taxon>
        <taxon>Planctomycetota</taxon>
        <taxon>Candidatus Brocadiia</taxon>
        <taxon>Candidatus Brocadiales</taxon>
        <taxon>Candidatus Brocadiaceae</taxon>
        <taxon>Candidatus Brocadia</taxon>
    </lineage>
</organism>
<sequence>MTRTSLPFYLSGLKNSNAKKYSYNYCEQKNSDTNKELIITYSALRWFFELILKGHFKDTFREFPLSPFISLSTKPVNP</sequence>
<reference evidence="1 2" key="1">
    <citation type="journal article" date="2017" name="Water Res.">
        <title>Discovery and metagenomic analysis of an anammox bacterial enrichment related to Candidatus "Brocadia caroliniensis" in a full-scale glycerol-fed nitritation-denitritation separate centrate treatment process.</title>
        <authorList>
            <person name="Park H."/>
            <person name="Brotto A.C."/>
            <person name="van Loosdrecht M.C."/>
            <person name="Chandran K."/>
        </authorList>
    </citation>
    <scope>NUCLEOTIDE SEQUENCE [LARGE SCALE GENOMIC DNA]</scope>
    <source>
        <strain evidence="1">26THWARD</strain>
    </source>
</reference>
<gene>
    <name evidence="1" type="ORF">AYP45_12815</name>
</gene>
<dbReference type="EMBL" id="AYTS01000117">
    <property type="protein sequence ID" value="OOP55776.1"/>
    <property type="molecule type" value="Genomic_DNA"/>
</dbReference>
<protein>
    <submittedName>
        <fullName evidence="1">Uncharacterized protein</fullName>
    </submittedName>
</protein>
<comment type="caution">
    <text evidence="1">The sequence shown here is derived from an EMBL/GenBank/DDBJ whole genome shotgun (WGS) entry which is preliminary data.</text>
</comment>
<proteinExistence type="predicted"/>
<evidence type="ECO:0000313" key="2">
    <source>
        <dbReference type="Proteomes" id="UP000189681"/>
    </source>
</evidence>
<dbReference type="AlphaFoldDB" id="A0A1V4ARQ9"/>
<name>A0A1V4ARQ9_9BACT</name>